<evidence type="ECO:0000259" key="2">
    <source>
        <dbReference type="Pfam" id="PF08241"/>
    </source>
</evidence>
<name>A0AAW9QR96_9CHRO</name>
<sequence>MNGSTLDYLNVVAPYLADELISPRARAYLRTIARNLPCYPIGGLECRLSGEDDRVDLLAYVPRGPIEIPANAREHPVWKSLEEFGREWSDPDSLLSKKVGNLSLEFDLDREPSRILIPGIFLALDRESFFADDGWTKLLDRWPFDSLFPAIDPSLLESNLQRCIRELPRTAWIAHLGTLLSRPARSLRIVIKDIPPDDVPDYLVRIGWSDRERGTGELVSALSRWLDRVTLALDVGETIAPAIGLECRIETPPSQDSRWSEFLDYLVVRGICTPAKQKALLAWPGITRKTDRPDLWPESLRLGDLFAGPNALSFFYRNIYHLKITYQPARPLTAKAYLEFGHRWLDRRWLERATAIANSSPEEGTAIDPASYRQQVLQYYERFTPIILKNIGRTYQAGLLIDEADQRLFERTNVYCASRAGIRPGDRVLDAGCGVCGPSIDIARSIEGVTIDAITLSPLQARSARQFIEESGLSDRIRVHVGDFHELPFEGETFDRVIFLEAAGYSYAPDRLYREVYRVLRPGGWLYLKEPFIKEATLSTLEQKELAEFNRVYVCRAVRASEAVIAIAAAGFEEISSYNSSDVIGAVTARSAMFEEREGKRVLTEFGQYHYRNARCLPIVFGEITARKPFRDSSVT</sequence>
<dbReference type="InterPro" id="IPR050447">
    <property type="entry name" value="Erg6_SMT_methyltransf"/>
</dbReference>
<evidence type="ECO:0000313" key="4">
    <source>
        <dbReference type="Proteomes" id="UP001328733"/>
    </source>
</evidence>
<dbReference type="Proteomes" id="UP001328733">
    <property type="component" value="Unassembled WGS sequence"/>
</dbReference>
<comment type="caution">
    <text evidence="3">The sequence shown here is derived from an EMBL/GenBank/DDBJ whole genome shotgun (WGS) entry which is preliminary data.</text>
</comment>
<dbReference type="GO" id="GO:0032259">
    <property type="term" value="P:methylation"/>
    <property type="evidence" value="ECO:0007669"/>
    <property type="project" value="UniProtKB-KW"/>
</dbReference>
<dbReference type="EMBL" id="JBAFSM010000017">
    <property type="protein sequence ID" value="MEG3437584.1"/>
    <property type="molecule type" value="Genomic_DNA"/>
</dbReference>
<proteinExistence type="predicted"/>
<reference evidence="3 4" key="1">
    <citation type="submission" date="2024-01" db="EMBL/GenBank/DDBJ databases">
        <title>Genomic insights into the taxonomy and metabolism of the cyanobacterium Pannus brasiliensis CCIBt3594.</title>
        <authorList>
            <person name="Machado M."/>
            <person name="Botero N.B."/>
            <person name="Andreote A.P.D."/>
            <person name="Feitosa A.M.T."/>
            <person name="Popin R."/>
            <person name="Sivonen K."/>
            <person name="Fiore M.F."/>
        </authorList>
    </citation>
    <scope>NUCLEOTIDE SEQUENCE [LARGE SCALE GENOMIC DNA]</scope>
    <source>
        <strain evidence="3 4">CCIBt3594</strain>
    </source>
</reference>
<protein>
    <submittedName>
        <fullName evidence="3">Methyltransferase domain-containing protein</fullName>
    </submittedName>
</protein>
<dbReference type="PANTHER" id="PTHR44068:SF11">
    <property type="entry name" value="GERANYL DIPHOSPHATE 2-C-METHYLTRANSFERASE"/>
    <property type="match status" value="1"/>
</dbReference>
<accession>A0AAW9QR96</accession>
<dbReference type="GO" id="GO:0008757">
    <property type="term" value="F:S-adenosylmethionine-dependent methyltransferase activity"/>
    <property type="evidence" value="ECO:0007669"/>
    <property type="project" value="InterPro"/>
</dbReference>
<dbReference type="RefSeq" id="WP_332865065.1">
    <property type="nucleotide sequence ID" value="NZ_JBAFSM010000017.1"/>
</dbReference>
<feature type="domain" description="Methyltransferase type 11" evidence="2">
    <location>
        <begin position="429"/>
        <end position="528"/>
    </location>
</feature>
<gene>
    <name evidence="3" type="ORF">V0288_10685</name>
</gene>
<dbReference type="InterPro" id="IPR013216">
    <property type="entry name" value="Methyltransf_11"/>
</dbReference>
<dbReference type="Pfam" id="PF08241">
    <property type="entry name" value="Methyltransf_11"/>
    <property type="match status" value="1"/>
</dbReference>
<dbReference type="AlphaFoldDB" id="A0AAW9QR96"/>
<keyword evidence="3" id="KW-0489">Methyltransferase</keyword>
<evidence type="ECO:0000313" key="3">
    <source>
        <dbReference type="EMBL" id="MEG3437584.1"/>
    </source>
</evidence>
<dbReference type="InterPro" id="IPR029063">
    <property type="entry name" value="SAM-dependent_MTases_sf"/>
</dbReference>
<dbReference type="PANTHER" id="PTHR44068">
    <property type="entry name" value="ZGC:194242"/>
    <property type="match status" value="1"/>
</dbReference>
<keyword evidence="1" id="KW-0808">Transferase</keyword>
<evidence type="ECO:0000256" key="1">
    <source>
        <dbReference type="ARBA" id="ARBA00022679"/>
    </source>
</evidence>
<dbReference type="SUPFAM" id="SSF53335">
    <property type="entry name" value="S-adenosyl-L-methionine-dependent methyltransferases"/>
    <property type="match status" value="1"/>
</dbReference>
<dbReference type="CDD" id="cd02440">
    <property type="entry name" value="AdoMet_MTases"/>
    <property type="match status" value="1"/>
</dbReference>
<keyword evidence="4" id="KW-1185">Reference proteome</keyword>
<dbReference type="Gene3D" id="3.40.50.150">
    <property type="entry name" value="Vaccinia Virus protein VP39"/>
    <property type="match status" value="1"/>
</dbReference>
<organism evidence="3 4">
    <name type="scientific">Pannus brasiliensis CCIBt3594</name>
    <dbReference type="NCBI Taxonomy" id="1427578"/>
    <lineage>
        <taxon>Bacteria</taxon>
        <taxon>Bacillati</taxon>
        <taxon>Cyanobacteriota</taxon>
        <taxon>Cyanophyceae</taxon>
        <taxon>Oscillatoriophycideae</taxon>
        <taxon>Chroococcales</taxon>
        <taxon>Microcystaceae</taxon>
        <taxon>Pannus</taxon>
    </lineage>
</organism>